<dbReference type="Gene3D" id="6.10.250.1630">
    <property type="match status" value="1"/>
</dbReference>
<protein>
    <submittedName>
        <fullName evidence="6">Unnamed protein product</fullName>
    </submittedName>
</protein>
<dbReference type="InterPro" id="IPR036443">
    <property type="entry name" value="Znf_RanBP2_sf"/>
</dbReference>
<evidence type="ECO:0000256" key="1">
    <source>
        <dbReference type="ARBA" id="ARBA00022723"/>
    </source>
</evidence>
<evidence type="ECO:0000256" key="4">
    <source>
        <dbReference type="SAM" id="MobiDB-lite"/>
    </source>
</evidence>
<evidence type="ECO:0000313" key="6">
    <source>
        <dbReference type="EMBL" id="GMF36040.1"/>
    </source>
</evidence>
<keyword evidence="1" id="KW-0479">Metal-binding</keyword>
<dbReference type="PANTHER" id="PTHR12771">
    <property type="entry name" value="ENGULFMENT AND CELL MOTILITY"/>
    <property type="match status" value="1"/>
</dbReference>
<feature type="compositionally biased region" description="Low complexity" evidence="4">
    <location>
        <begin position="63"/>
        <end position="92"/>
    </location>
</feature>
<dbReference type="EMBL" id="BSXT01000907">
    <property type="protein sequence ID" value="GMF36040.1"/>
    <property type="molecule type" value="Genomic_DNA"/>
</dbReference>
<keyword evidence="3" id="KW-0862">Zinc</keyword>
<keyword evidence="2" id="KW-0863">Zinc-finger</keyword>
<accession>A0A9W6XCX7</accession>
<dbReference type="InterPro" id="IPR050868">
    <property type="entry name" value="ELMO_domain-containing"/>
</dbReference>
<feature type="domain" description="ELMO" evidence="5">
    <location>
        <begin position="178"/>
        <end position="329"/>
    </location>
</feature>
<dbReference type="Pfam" id="PF04727">
    <property type="entry name" value="ELMO_CED12"/>
    <property type="match status" value="1"/>
</dbReference>
<feature type="region of interest" description="Disordered" evidence="4">
    <location>
        <begin position="55"/>
        <end position="92"/>
    </location>
</feature>
<dbReference type="Proteomes" id="UP001165121">
    <property type="component" value="Unassembled WGS sequence"/>
</dbReference>
<dbReference type="OrthoDB" id="67155at2759"/>
<sequence>MDPSVFSALPRDIQDELLALQGAAWSCRACTFLNHPQLAECEMCGTLCVALEDARGGGDSDATTNSNTNSNTNTNNNTNTNTNTNPPAGTRLGRSLRRLRVPPSPAAVSFAQKKEPTAEDLVLAASSRLQSVRRAWQGRRSRADSAADQGAAPSLQARSELTELQRDLHHKVKAGDEWFEASLERLWRAVGGERGFERSAVDWVALGFQNASPETDFRGGGVLALKCLVYAFEAHPNEMRDIQMQQMPDSADGKHKKRGYPVCVAGINLTCLLAGLLQLGDGTFSDRKETFWQLFEEPAAFYELFFLGTWGRGVGSGQREKGDLQQIDF</sequence>
<evidence type="ECO:0000256" key="2">
    <source>
        <dbReference type="ARBA" id="ARBA00022771"/>
    </source>
</evidence>
<dbReference type="InterPro" id="IPR006816">
    <property type="entry name" value="ELMO_dom"/>
</dbReference>
<dbReference type="SMART" id="SM00547">
    <property type="entry name" value="ZnF_RBZ"/>
    <property type="match status" value="1"/>
</dbReference>
<comment type="caution">
    <text evidence="6">The sequence shown here is derived from an EMBL/GenBank/DDBJ whole genome shotgun (WGS) entry which is preliminary data.</text>
</comment>
<dbReference type="GO" id="GO:0008270">
    <property type="term" value="F:zinc ion binding"/>
    <property type="evidence" value="ECO:0007669"/>
    <property type="project" value="UniProtKB-KW"/>
</dbReference>
<dbReference type="AlphaFoldDB" id="A0A9W6XCX7"/>
<evidence type="ECO:0000256" key="3">
    <source>
        <dbReference type="ARBA" id="ARBA00022833"/>
    </source>
</evidence>
<name>A0A9W6XCX7_9STRA</name>
<dbReference type="PROSITE" id="PS51335">
    <property type="entry name" value="ELMO"/>
    <property type="match status" value="1"/>
</dbReference>
<reference evidence="6" key="1">
    <citation type="submission" date="2023-04" db="EMBL/GenBank/DDBJ databases">
        <title>Phytophthora fragariaefolia NBRC 109709.</title>
        <authorList>
            <person name="Ichikawa N."/>
            <person name="Sato H."/>
            <person name="Tonouchi N."/>
        </authorList>
    </citation>
    <scope>NUCLEOTIDE SEQUENCE</scope>
    <source>
        <strain evidence="6">NBRC 109709</strain>
    </source>
</reference>
<dbReference type="PANTHER" id="PTHR12771:SF56">
    <property type="entry name" value="CED-12"/>
    <property type="match status" value="1"/>
</dbReference>
<gene>
    <name evidence="6" type="ORF">Pfra01_000971200</name>
</gene>
<dbReference type="InterPro" id="IPR001876">
    <property type="entry name" value="Znf_RanBP2"/>
</dbReference>
<keyword evidence="7" id="KW-1185">Reference proteome</keyword>
<evidence type="ECO:0000259" key="5">
    <source>
        <dbReference type="PROSITE" id="PS51335"/>
    </source>
</evidence>
<evidence type="ECO:0000313" key="7">
    <source>
        <dbReference type="Proteomes" id="UP001165121"/>
    </source>
</evidence>
<organism evidence="6 7">
    <name type="scientific">Phytophthora fragariaefolia</name>
    <dbReference type="NCBI Taxonomy" id="1490495"/>
    <lineage>
        <taxon>Eukaryota</taxon>
        <taxon>Sar</taxon>
        <taxon>Stramenopiles</taxon>
        <taxon>Oomycota</taxon>
        <taxon>Peronosporomycetes</taxon>
        <taxon>Peronosporales</taxon>
        <taxon>Peronosporaceae</taxon>
        <taxon>Phytophthora</taxon>
    </lineage>
</organism>
<dbReference type="PROSITE" id="PS01358">
    <property type="entry name" value="ZF_RANBP2_1"/>
    <property type="match status" value="1"/>
</dbReference>
<dbReference type="SUPFAM" id="SSF90209">
    <property type="entry name" value="Ran binding protein zinc finger-like"/>
    <property type="match status" value="1"/>
</dbReference>
<dbReference type="Gene3D" id="2.30.30.380">
    <property type="entry name" value="Zn-finger domain of Sec23/24"/>
    <property type="match status" value="1"/>
</dbReference>
<proteinExistence type="predicted"/>